<comment type="caution">
    <text evidence="11">The sequence shown here is derived from an EMBL/GenBank/DDBJ whole genome shotgun (WGS) entry which is preliminary data.</text>
</comment>
<feature type="coiled-coil region" evidence="7">
    <location>
        <begin position="262"/>
        <end position="296"/>
    </location>
</feature>
<feature type="coiled-coil region" evidence="7">
    <location>
        <begin position="191"/>
        <end position="231"/>
    </location>
</feature>
<keyword evidence="1" id="KW-0399">Innate immunity</keyword>
<evidence type="ECO:0000259" key="9">
    <source>
        <dbReference type="PROSITE" id="PS50119"/>
    </source>
</evidence>
<dbReference type="InterPro" id="IPR051051">
    <property type="entry name" value="E3_ubiq-ligase_TRIM/RNF"/>
</dbReference>
<dbReference type="Gene3D" id="3.30.40.10">
    <property type="entry name" value="Zinc/RING finger domain, C3HC4 (zinc finger)"/>
    <property type="match status" value="1"/>
</dbReference>
<organism evidence="11 12">
    <name type="scientific">Silurus asotus</name>
    <name type="common">Amur catfish</name>
    <name type="synonym">Parasilurus asotus</name>
    <dbReference type="NCBI Taxonomy" id="30991"/>
    <lineage>
        <taxon>Eukaryota</taxon>
        <taxon>Metazoa</taxon>
        <taxon>Chordata</taxon>
        <taxon>Craniata</taxon>
        <taxon>Vertebrata</taxon>
        <taxon>Euteleostomi</taxon>
        <taxon>Actinopterygii</taxon>
        <taxon>Neopterygii</taxon>
        <taxon>Teleostei</taxon>
        <taxon>Ostariophysi</taxon>
        <taxon>Siluriformes</taxon>
        <taxon>Siluridae</taxon>
        <taxon>Silurus</taxon>
    </lineage>
</organism>
<dbReference type="EMBL" id="MU551535">
    <property type="protein sequence ID" value="KAI5626067.1"/>
    <property type="molecule type" value="Genomic_DNA"/>
</dbReference>
<dbReference type="PROSITE" id="PS50089">
    <property type="entry name" value="ZF_RING_2"/>
    <property type="match status" value="1"/>
</dbReference>
<dbReference type="Gene3D" id="3.30.160.60">
    <property type="entry name" value="Classic Zinc Finger"/>
    <property type="match status" value="1"/>
</dbReference>
<evidence type="ECO:0000256" key="5">
    <source>
        <dbReference type="ARBA" id="ARBA00022859"/>
    </source>
</evidence>
<dbReference type="InterPro" id="IPR000315">
    <property type="entry name" value="Znf_B-box"/>
</dbReference>
<evidence type="ECO:0000256" key="1">
    <source>
        <dbReference type="ARBA" id="ARBA00022588"/>
    </source>
</evidence>
<evidence type="ECO:0000313" key="11">
    <source>
        <dbReference type="EMBL" id="KAI5626067.1"/>
    </source>
</evidence>
<dbReference type="PRINTS" id="PR01407">
    <property type="entry name" value="BUTYPHLNCDUF"/>
</dbReference>
<dbReference type="GO" id="GO:0005737">
    <property type="term" value="C:cytoplasm"/>
    <property type="evidence" value="ECO:0007669"/>
    <property type="project" value="UniProtKB-ARBA"/>
</dbReference>
<dbReference type="Pfam" id="PF15227">
    <property type="entry name" value="zf-C3HC4_4"/>
    <property type="match status" value="1"/>
</dbReference>
<dbReference type="InterPro" id="IPR013083">
    <property type="entry name" value="Znf_RING/FYVE/PHD"/>
</dbReference>
<dbReference type="PROSITE" id="PS50188">
    <property type="entry name" value="B302_SPRY"/>
    <property type="match status" value="1"/>
</dbReference>
<feature type="domain" description="RING-type" evidence="8">
    <location>
        <begin position="15"/>
        <end position="58"/>
    </location>
</feature>
<dbReference type="InterPro" id="IPR006574">
    <property type="entry name" value="PRY"/>
</dbReference>
<accession>A0AAD5FS96</accession>
<dbReference type="Proteomes" id="UP001205998">
    <property type="component" value="Unassembled WGS sequence"/>
</dbReference>
<keyword evidence="12" id="KW-1185">Reference proteome</keyword>
<dbReference type="InterPro" id="IPR003879">
    <property type="entry name" value="Butyrophylin_SPRY"/>
</dbReference>
<evidence type="ECO:0000259" key="10">
    <source>
        <dbReference type="PROSITE" id="PS50188"/>
    </source>
</evidence>
<dbReference type="InterPro" id="IPR003877">
    <property type="entry name" value="SPRY_dom"/>
</dbReference>
<evidence type="ECO:0000259" key="8">
    <source>
        <dbReference type="PROSITE" id="PS50089"/>
    </source>
</evidence>
<name>A0AAD5FS96_SILAS</name>
<dbReference type="InterPro" id="IPR017907">
    <property type="entry name" value="Znf_RING_CS"/>
</dbReference>
<proteinExistence type="predicted"/>
<dbReference type="Pfam" id="PF13765">
    <property type="entry name" value="PRY"/>
    <property type="match status" value="1"/>
</dbReference>
<dbReference type="Pfam" id="PF25600">
    <property type="entry name" value="TRIM_CC"/>
    <property type="match status" value="1"/>
</dbReference>
<dbReference type="PANTHER" id="PTHR25465">
    <property type="entry name" value="B-BOX DOMAIN CONTAINING"/>
    <property type="match status" value="1"/>
</dbReference>
<evidence type="ECO:0000313" key="12">
    <source>
        <dbReference type="Proteomes" id="UP001205998"/>
    </source>
</evidence>
<dbReference type="GO" id="GO:0045087">
    <property type="term" value="P:innate immune response"/>
    <property type="evidence" value="ECO:0007669"/>
    <property type="project" value="UniProtKB-KW"/>
</dbReference>
<dbReference type="SUPFAM" id="SSF57850">
    <property type="entry name" value="RING/U-box"/>
    <property type="match status" value="1"/>
</dbReference>
<feature type="domain" description="B30.2/SPRY" evidence="10">
    <location>
        <begin position="362"/>
        <end position="552"/>
    </location>
</feature>
<dbReference type="InterPro" id="IPR043136">
    <property type="entry name" value="B30.2/SPRY_sf"/>
</dbReference>
<dbReference type="SUPFAM" id="SSF57845">
    <property type="entry name" value="B-box zinc-binding domain"/>
    <property type="match status" value="1"/>
</dbReference>
<dbReference type="AlphaFoldDB" id="A0AAD5FS96"/>
<evidence type="ECO:0000256" key="6">
    <source>
        <dbReference type="PROSITE-ProRule" id="PRU00024"/>
    </source>
</evidence>
<dbReference type="InterPro" id="IPR001841">
    <property type="entry name" value="Znf_RING"/>
</dbReference>
<dbReference type="PROSITE" id="PS00518">
    <property type="entry name" value="ZF_RING_1"/>
    <property type="match status" value="1"/>
</dbReference>
<dbReference type="GO" id="GO:0008270">
    <property type="term" value="F:zinc ion binding"/>
    <property type="evidence" value="ECO:0007669"/>
    <property type="project" value="UniProtKB-KW"/>
</dbReference>
<keyword evidence="3 6" id="KW-0863">Zinc-finger</keyword>
<evidence type="ECO:0000256" key="7">
    <source>
        <dbReference type="SAM" id="Coils"/>
    </source>
</evidence>
<dbReference type="PANTHER" id="PTHR25465:SF5">
    <property type="entry name" value="E3 UBIQUITIN_ISG15 LIGASE TRIM25-RELATED"/>
    <property type="match status" value="1"/>
</dbReference>
<evidence type="ECO:0000256" key="2">
    <source>
        <dbReference type="ARBA" id="ARBA00022723"/>
    </source>
</evidence>
<dbReference type="SUPFAM" id="SSF49899">
    <property type="entry name" value="Concanavalin A-like lectins/glucanases"/>
    <property type="match status" value="1"/>
</dbReference>
<reference evidence="11" key="1">
    <citation type="submission" date="2018-07" db="EMBL/GenBank/DDBJ databases">
        <title>Comparative genomics of catfishes provides insights into carnivory and benthic adaptation.</title>
        <authorList>
            <person name="Zhang Y."/>
            <person name="Wang D."/>
            <person name="Peng Z."/>
            <person name="Zheng S."/>
            <person name="Shao F."/>
            <person name="Tao W."/>
        </authorList>
    </citation>
    <scope>NUCLEOTIDE SEQUENCE</scope>
    <source>
        <strain evidence="11">Chongqing</strain>
    </source>
</reference>
<dbReference type="SMART" id="SM00336">
    <property type="entry name" value="BBOX"/>
    <property type="match status" value="1"/>
</dbReference>
<feature type="domain" description="B box-type" evidence="9">
    <location>
        <begin position="149"/>
        <end position="189"/>
    </location>
</feature>
<dbReference type="CDD" id="cd16040">
    <property type="entry name" value="SPRY_PRY_SNTX"/>
    <property type="match status" value="1"/>
</dbReference>
<keyword evidence="7" id="KW-0175">Coiled coil</keyword>
<evidence type="ECO:0000256" key="3">
    <source>
        <dbReference type="ARBA" id="ARBA00022771"/>
    </source>
</evidence>
<dbReference type="Gene3D" id="2.60.120.920">
    <property type="match status" value="1"/>
</dbReference>
<dbReference type="SMART" id="SM00184">
    <property type="entry name" value="RING"/>
    <property type="match status" value="1"/>
</dbReference>
<evidence type="ECO:0000256" key="4">
    <source>
        <dbReference type="ARBA" id="ARBA00022833"/>
    </source>
</evidence>
<keyword evidence="2" id="KW-0479">Metal-binding</keyword>
<dbReference type="SMART" id="SM00449">
    <property type="entry name" value="SPRY"/>
    <property type="match status" value="1"/>
</dbReference>
<dbReference type="InterPro" id="IPR058030">
    <property type="entry name" value="TRIM8/14/16/25/29/45/65_CC"/>
</dbReference>
<protein>
    <submittedName>
        <fullName evidence="11">FinTRIM family, member 14</fullName>
    </submittedName>
</protein>
<dbReference type="PROSITE" id="PS50119">
    <property type="entry name" value="ZF_BBOX"/>
    <property type="match status" value="1"/>
</dbReference>
<dbReference type="SMART" id="SM00589">
    <property type="entry name" value="PRY"/>
    <property type="match status" value="1"/>
</dbReference>
<dbReference type="Pfam" id="PF00643">
    <property type="entry name" value="zf-B_box"/>
    <property type="match status" value="1"/>
</dbReference>
<gene>
    <name evidence="11" type="ORF">C0J50_14339</name>
</gene>
<dbReference type="Gene3D" id="4.10.830.40">
    <property type="match status" value="1"/>
</dbReference>
<dbReference type="Pfam" id="PF00622">
    <property type="entry name" value="SPRY"/>
    <property type="match status" value="1"/>
</dbReference>
<keyword evidence="5" id="KW-0391">Immunity</keyword>
<sequence length="552" mass="63531">MAEASISVDRDQFSCPMCLDLLQDPVTTPCGHNFCKLCINNFWDEEAQKKVFSCPQCRETCTPRPVLLKNNMLAEMVEKLQKTKLQAASSAHSDVRPGDVECDSCVGRKRKAVNSCLVCCASFCEDHLQPHYESQAFKKHKLVEACADFQTKICSEHDKAIEIFCRTDQSFICYLCAMDKHRQHDTVSTIAERTEKQNELMREQMKSQQRSEEKKKKVQELKQTVDKIKMNSQAAVDDSEKIFTELISYLKKKRSKMTEIIRAQEKAQLSGVEELMKQLEQEIADLNRRVIEVQQLLNTDDHVHFLQSFPSLCVSPGHDDSPSITVNQHLSYDEVKKSLLDLKKRVRKICVKEFNNFKQKGAAVSPSEPKSREDFLKYSCYLNLDPNTAYCKLLLSEKNRTVTCSGIDQRYSDHPERFDYWFQVLSKERVWGRCYWEVERSGNDVYIAVAYKEISRKGGSIECVFGRNSQSWSLQCSSSSSSFWHNNIETELQGPVSSRIGVYLDYNAGNLSFYSVSDTMRLLHKVHTTFTQPLYAGFYTFYNSTVKLCDTK</sequence>
<keyword evidence="4" id="KW-0862">Zinc</keyword>
<dbReference type="InterPro" id="IPR013320">
    <property type="entry name" value="ConA-like_dom_sf"/>
</dbReference>
<dbReference type="CDD" id="cd19769">
    <property type="entry name" value="Bbox2_TRIM16-like"/>
    <property type="match status" value="1"/>
</dbReference>
<dbReference type="InterPro" id="IPR001870">
    <property type="entry name" value="B30.2/SPRY"/>
</dbReference>